<accession>A0A162UG67</accession>
<dbReference type="GeneID" id="28996254"/>
<keyword evidence="2" id="KW-1185">Reference proteome</keyword>
<name>A0A162UG67_PHYB8</name>
<dbReference type="InParanoid" id="A0A162UG67"/>
<sequence length="116" mass="14098">MAESATKVIGQERTHNSVYVWYNPKDGSEFREYMRNYLVFRLMWICFRVRRKHIFYCLNILMAKRQINPVYKTHYSIRYQVHYYIHQYTCFQGINQKKVSQAIQVCEATTPRKCGI</sequence>
<dbReference type="VEuPathDB" id="FungiDB:PHYBLDRAFT_165987"/>
<organism evidence="1 2">
    <name type="scientific">Phycomyces blakesleeanus (strain ATCC 8743b / DSM 1359 / FGSC 10004 / NBRC 33097 / NRRL 1555)</name>
    <dbReference type="NCBI Taxonomy" id="763407"/>
    <lineage>
        <taxon>Eukaryota</taxon>
        <taxon>Fungi</taxon>
        <taxon>Fungi incertae sedis</taxon>
        <taxon>Mucoromycota</taxon>
        <taxon>Mucoromycotina</taxon>
        <taxon>Mucoromycetes</taxon>
        <taxon>Mucorales</taxon>
        <taxon>Phycomycetaceae</taxon>
        <taxon>Phycomyces</taxon>
    </lineage>
</organism>
<dbReference type="AlphaFoldDB" id="A0A162UG67"/>
<reference evidence="2" key="1">
    <citation type="submission" date="2015-06" db="EMBL/GenBank/DDBJ databases">
        <title>Expansion of signal transduction pathways in fungi by whole-genome duplication.</title>
        <authorList>
            <consortium name="DOE Joint Genome Institute"/>
            <person name="Corrochano L.M."/>
            <person name="Kuo A."/>
            <person name="Marcet-Houben M."/>
            <person name="Polaino S."/>
            <person name="Salamov A."/>
            <person name="Villalobos J.M."/>
            <person name="Alvarez M.I."/>
            <person name="Avalos J."/>
            <person name="Benito E.P."/>
            <person name="Benoit I."/>
            <person name="Burger G."/>
            <person name="Camino L.P."/>
            <person name="Canovas D."/>
            <person name="Cerda-Olmedo E."/>
            <person name="Cheng J.-F."/>
            <person name="Dominguez A."/>
            <person name="Elias M."/>
            <person name="Eslava A.P."/>
            <person name="Glaser F."/>
            <person name="Grimwood J."/>
            <person name="Gutierrez G."/>
            <person name="Heitman J."/>
            <person name="Henrissat B."/>
            <person name="Iturriaga E.A."/>
            <person name="Lang B.F."/>
            <person name="Lavin J.L."/>
            <person name="Lee S."/>
            <person name="Li W."/>
            <person name="Lindquist E."/>
            <person name="Lopez-Garcia S."/>
            <person name="Luque E.M."/>
            <person name="Marcos A.T."/>
            <person name="Martin J."/>
            <person name="McCluskey K."/>
            <person name="Medina H.R."/>
            <person name="Miralles-Duran A."/>
            <person name="Miyazaki A."/>
            <person name="Munoz-Torres E."/>
            <person name="Oguiza J.A."/>
            <person name="Ohm R."/>
            <person name="Olmedo M."/>
            <person name="Orejas M."/>
            <person name="Ortiz-Castellanos L."/>
            <person name="Pisabarro A.G."/>
            <person name="Rodriguez-Romero J."/>
            <person name="Ruiz-Herrera J."/>
            <person name="Ruiz-Vazquez R."/>
            <person name="Sanz C."/>
            <person name="Schackwitz W."/>
            <person name="Schmutz J."/>
            <person name="Shahriari M."/>
            <person name="Shelest E."/>
            <person name="Silva-Franco F."/>
            <person name="Soanes D."/>
            <person name="Syed K."/>
            <person name="Tagua V.G."/>
            <person name="Talbot N.J."/>
            <person name="Thon M."/>
            <person name="De vries R.P."/>
            <person name="Wiebenga A."/>
            <person name="Yadav J.S."/>
            <person name="Braun E.L."/>
            <person name="Baker S."/>
            <person name="Garre V."/>
            <person name="Horwitz B."/>
            <person name="Torres-Martinez S."/>
            <person name="Idnurm A."/>
            <person name="Herrera-Estrella A."/>
            <person name="Gabaldon T."/>
            <person name="Grigoriev I.V."/>
        </authorList>
    </citation>
    <scope>NUCLEOTIDE SEQUENCE [LARGE SCALE GENOMIC DNA]</scope>
    <source>
        <strain evidence="2">NRRL 1555(-)</strain>
    </source>
</reference>
<protein>
    <submittedName>
        <fullName evidence="1">Uncharacterized protein</fullName>
    </submittedName>
</protein>
<dbReference type="RefSeq" id="XP_018294052.1">
    <property type="nucleotide sequence ID" value="XM_018435348.1"/>
</dbReference>
<evidence type="ECO:0000313" key="1">
    <source>
        <dbReference type="EMBL" id="OAD76012.1"/>
    </source>
</evidence>
<evidence type="ECO:0000313" key="2">
    <source>
        <dbReference type="Proteomes" id="UP000077315"/>
    </source>
</evidence>
<proteinExistence type="predicted"/>
<dbReference type="Proteomes" id="UP000077315">
    <property type="component" value="Unassembled WGS sequence"/>
</dbReference>
<gene>
    <name evidence="1" type="ORF">PHYBLDRAFT_165987</name>
</gene>
<dbReference type="EMBL" id="KV440976">
    <property type="protein sequence ID" value="OAD76012.1"/>
    <property type="molecule type" value="Genomic_DNA"/>
</dbReference>